<evidence type="ECO:0000313" key="4">
    <source>
        <dbReference type="EMBL" id="QHT88206.1"/>
    </source>
</evidence>
<keyword evidence="3" id="KW-1133">Transmembrane helix</keyword>
<feature type="transmembrane region" description="Helical" evidence="3">
    <location>
        <begin position="48"/>
        <end position="66"/>
    </location>
</feature>
<dbReference type="EMBL" id="MN740111">
    <property type="protein sequence ID" value="QHT88206.1"/>
    <property type="molecule type" value="Genomic_DNA"/>
</dbReference>
<proteinExistence type="predicted"/>
<reference evidence="4" key="1">
    <citation type="journal article" date="2020" name="Nature">
        <title>Giant virus diversity and host interactions through global metagenomics.</title>
        <authorList>
            <person name="Schulz F."/>
            <person name="Roux S."/>
            <person name="Paez-Espino D."/>
            <person name="Jungbluth S."/>
            <person name="Walsh D.A."/>
            <person name="Denef V.J."/>
            <person name="McMahon K.D."/>
            <person name="Konstantinidis K.T."/>
            <person name="Eloe-Fadrosh E.A."/>
            <person name="Kyrpides N.C."/>
            <person name="Woyke T."/>
        </authorList>
    </citation>
    <scope>NUCLEOTIDE SEQUENCE</scope>
    <source>
        <strain evidence="4">GVMAG-M-3300023184-24</strain>
    </source>
</reference>
<feature type="transmembrane region" description="Helical" evidence="3">
    <location>
        <begin position="78"/>
        <end position="97"/>
    </location>
</feature>
<keyword evidence="3" id="KW-0472">Membrane</keyword>
<protein>
    <submittedName>
        <fullName evidence="4">Uncharacterized protein</fullName>
    </submittedName>
</protein>
<feature type="transmembrane region" description="Helical" evidence="3">
    <location>
        <begin position="7"/>
        <end position="28"/>
    </location>
</feature>
<keyword evidence="3" id="KW-0812">Transmembrane</keyword>
<accession>A0A6C0I7B3</accession>
<evidence type="ECO:0000256" key="1">
    <source>
        <dbReference type="SAM" id="Coils"/>
    </source>
</evidence>
<feature type="region of interest" description="Disordered" evidence="2">
    <location>
        <begin position="239"/>
        <end position="259"/>
    </location>
</feature>
<name>A0A6C0I7B3_9ZZZZ</name>
<feature type="coiled-coil region" evidence="1">
    <location>
        <begin position="178"/>
        <end position="205"/>
    </location>
</feature>
<keyword evidence="1" id="KW-0175">Coiled coil</keyword>
<feature type="compositionally biased region" description="Polar residues" evidence="2">
    <location>
        <begin position="317"/>
        <end position="329"/>
    </location>
</feature>
<dbReference type="AlphaFoldDB" id="A0A6C0I7B3"/>
<organism evidence="4">
    <name type="scientific">viral metagenome</name>
    <dbReference type="NCBI Taxonomy" id="1070528"/>
    <lineage>
        <taxon>unclassified sequences</taxon>
        <taxon>metagenomes</taxon>
        <taxon>organismal metagenomes</taxon>
    </lineage>
</organism>
<feature type="region of interest" description="Disordered" evidence="2">
    <location>
        <begin position="288"/>
        <end position="337"/>
    </location>
</feature>
<sequence length="337" mass="38569">MVSLKTSIIFAILLIIGLLIAVLTINKVTIDNYSNKMELYVNINNLRGIVWANYVLVTIITLYLMVKLYGKAGIKNNVSIFVLNIMILLLNTGLTSYEETVLTNTKTQDKDHELNYIYLVSAILAVVNIANIITLLYHLDNYTSLNMPSIQYTYTEQTGWIHPFGKESTSGQMPTSGYDRILRDRNQLLRDRNQLLRDRNQLKQNIRQRMSPAETPPALKPTVIDTSQPYINPMLNRNIFQNSRTPTPPRIRSSLQSPPNVFQDTLEVPLVLKPTVIDTSHPYINPTLFNNGNRNENIFQNSRTPTPPPKVNRPSPMKQSRYNLRSSKSGIRKTYKF</sequence>
<evidence type="ECO:0000256" key="3">
    <source>
        <dbReference type="SAM" id="Phobius"/>
    </source>
</evidence>
<feature type="compositionally biased region" description="Polar residues" evidence="2">
    <location>
        <begin position="288"/>
        <end position="304"/>
    </location>
</feature>
<feature type="transmembrane region" description="Helical" evidence="3">
    <location>
        <begin position="117"/>
        <end position="139"/>
    </location>
</feature>
<evidence type="ECO:0000256" key="2">
    <source>
        <dbReference type="SAM" id="MobiDB-lite"/>
    </source>
</evidence>